<keyword evidence="1" id="KW-0812">Transmembrane</keyword>
<feature type="transmembrane region" description="Helical" evidence="1">
    <location>
        <begin position="234"/>
        <end position="255"/>
    </location>
</feature>
<protein>
    <submittedName>
        <fullName evidence="3">DUF418 domain-containing protein</fullName>
    </submittedName>
</protein>
<dbReference type="EMBL" id="CP162599">
    <property type="protein sequence ID" value="XDK32197.1"/>
    <property type="molecule type" value="Genomic_DNA"/>
</dbReference>
<feature type="transmembrane region" description="Helical" evidence="1">
    <location>
        <begin position="98"/>
        <end position="119"/>
    </location>
</feature>
<dbReference type="InterPro" id="IPR052529">
    <property type="entry name" value="Bact_Transport_Assoc"/>
</dbReference>
<dbReference type="InterPro" id="IPR007349">
    <property type="entry name" value="DUF418"/>
</dbReference>
<feature type="transmembrane region" description="Helical" evidence="1">
    <location>
        <begin position="300"/>
        <end position="324"/>
    </location>
</feature>
<dbReference type="AlphaFoldDB" id="A0AB39HNH2"/>
<feature type="transmembrane region" description="Helical" evidence="1">
    <location>
        <begin position="275"/>
        <end position="294"/>
    </location>
</feature>
<feature type="transmembrane region" description="Helical" evidence="1">
    <location>
        <begin position="76"/>
        <end position="91"/>
    </location>
</feature>
<evidence type="ECO:0000259" key="2">
    <source>
        <dbReference type="Pfam" id="PF04235"/>
    </source>
</evidence>
<accession>A0AB39HNH2</accession>
<dbReference type="Pfam" id="PF04235">
    <property type="entry name" value="DUF418"/>
    <property type="match status" value="1"/>
</dbReference>
<dbReference type="RefSeq" id="WP_368652918.1">
    <property type="nucleotide sequence ID" value="NZ_CP162599.1"/>
</dbReference>
<keyword evidence="1" id="KW-0472">Membrane</keyword>
<evidence type="ECO:0000313" key="3">
    <source>
        <dbReference type="EMBL" id="XDK32197.1"/>
    </source>
</evidence>
<feature type="transmembrane region" description="Helical" evidence="1">
    <location>
        <begin position="53"/>
        <end position="70"/>
    </location>
</feature>
<dbReference type="PANTHER" id="PTHR30590:SF2">
    <property type="entry name" value="INNER MEMBRANE PROTEIN"/>
    <property type="match status" value="1"/>
</dbReference>
<feature type="transmembrane region" description="Helical" evidence="1">
    <location>
        <begin position="162"/>
        <end position="184"/>
    </location>
</feature>
<dbReference type="PANTHER" id="PTHR30590">
    <property type="entry name" value="INNER MEMBRANE PROTEIN"/>
    <property type="match status" value="1"/>
</dbReference>
<gene>
    <name evidence="3" type="ORF">AB4Y30_14430</name>
</gene>
<keyword evidence="1" id="KW-1133">Transmembrane helix</keyword>
<reference evidence="3" key="1">
    <citation type="submission" date="2024-07" db="EMBL/GenBank/DDBJ databases">
        <title>Halotolerant mesophilic bacterium Ornithinibacillus sp. 4-3, sp. nov., isolated from soil.</title>
        <authorList>
            <person name="Sidarenka A.V."/>
            <person name="Guliayeva D.E."/>
            <person name="Leanovich S.I."/>
            <person name="Hileuskaya K.S."/>
            <person name="Akhremchuk A.E."/>
            <person name="Sikolenko M.A."/>
            <person name="Valentovich L.N."/>
        </authorList>
    </citation>
    <scope>NUCLEOTIDE SEQUENCE</scope>
    <source>
        <strain evidence="3">4-3</strain>
    </source>
</reference>
<feature type="domain" description="DUF418" evidence="2">
    <location>
        <begin position="189"/>
        <end position="342"/>
    </location>
</feature>
<sequence>MTKKYVHKYALFPRISHFHQIVRSISGGSSIGYSMIIMTNNFENRGLGVKRHLFRRSIFLIVLGILHGIYIWEGDILLSYGVLMLLLIPFARRSAKAIFIWAIVLWTIFVVLIGIGGSLEENITEFEDSESLYAYVEKTKIIYGTGTYQEIMDFRNNEEVDILNGVEILIAMLFLPFMMLPMFLMGMYAGKKKWFMNIDGCSQRLGLLAGTLIFIGIAGKSLHILAQTLWLSDLVFFIGTYSLSFGYICLIAYIYHQVALRKNMKYFEAVGKMSLTNYILQSVICTIIFYGYGFGWFGKLGVTTAFLIGIGIFIGQMILSYLYFKVFNTGPLEHLARMWTYFSFRGKNKRDKNCQASKA</sequence>
<evidence type="ECO:0000256" key="1">
    <source>
        <dbReference type="SAM" id="Phobius"/>
    </source>
</evidence>
<feature type="transmembrane region" description="Helical" evidence="1">
    <location>
        <begin position="205"/>
        <end position="222"/>
    </location>
</feature>
<name>A0AB39HNH2_9BACI</name>
<proteinExistence type="predicted"/>
<organism evidence="3">
    <name type="scientific">Ornithinibacillus sp. 4-3</name>
    <dbReference type="NCBI Taxonomy" id="3231488"/>
    <lineage>
        <taxon>Bacteria</taxon>
        <taxon>Bacillati</taxon>
        <taxon>Bacillota</taxon>
        <taxon>Bacilli</taxon>
        <taxon>Bacillales</taxon>
        <taxon>Bacillaceae</taxon>
        <taxon>Ornithinibacillus</taxon>
    </lineage>
</organism>